<dbReference type="AlphaFoldDB" id="A0AAN8YJ23"/>
<protein>
    <submittedName>
        <fullName evidence="1">Uncharacterized protein</fullName>
    </submittedName>
</protein>
<keyword evidence="2" id="KW-1185">Reference proteome</keyword>
<evidence type="ECO:0000313" key="1">
    <source>
        <dbReference type="EMBL" id="KAK6794172.1"/>
    </source>
</evidence>
<gene>
    <name evidence="1" type="ORF">RDI58_007625</name>
</gene>
<proteinExistence type="predicted"/>
<dbReference type="Proteomes" id="UP001371456">
    <property type="component" value="Unassembled WGS sequence"/>
</dbReference>
<organism evidence="1 2">
    <name type="scientific">Solanum bulbocastanum</name>
    <name type="common">Wild potato</name>
    <dbReference type="NCBI Taxonomy" id="147425"/>
    <lineage>
        <taxon>Eukaryota</taxon>
        <taxon>Viridiplantae</taxon>
        <taxon>Streptophyta</taxon>
        <taxon>Embryophyta</taxon>
        <taxon>Tracheophyta</taxon>
        <taxon>Spermatophyta</taxon>
        <taxon>Magnoliopsida</taxon>
        <taxon>eudicotyledons</taxon>
        <taxon>Gunneridae</taxon>
        <taxon>Pentapetalae</taxon>
        <taxon>asterids</taxon>
        <taxon>lamiids</taxon>
        <taxon>Solanales</taxon>
        <taxon>Solanaceae</taxon>
        <taxon>Solanoideae</taxon>
        <taxon>Solaneae</taxon>
        <taxon>Solanum</taxon>
    </lineage>
</organism>
<reference evidence="1 2" key="1">
    <citation type="submission" date="2024-02" db="EMBL/GenBank/DDBJ databases">
        <title>de novo genome assembly of Solanum bulbocastanum strain 11H21.</title>
        <authorList>
            <person name="Hosaka A.J."/>
        </authorList>
    </citation>
    <scope>NUCLEOTIDE SEQUENCE [LARGE SCALE GENOMIC DNA]</scope>
    <source>
        <tissue evidence="1">Young leaves</tissue>
    </source>
</reference>
<dbReference type="EMBL" id="JBANQN010000003">
    <property type="protein sequence ID" value="KAK6794172.1"/>
    <property type="molecule type" value="Genomic_DNA"/>
</dbReference>
<evidence type="ECO:0000313" key="2">
    <source>
        <dbReference type="Proteomes" id="UP001371456"/>
    </source>
</evidence>
<sequence length="106" mass="12262">MEPILPDENIVIRCSNELEVISLKKEEVVVEASKTLTVSETVDMRSKESFMHTETENYIFELAVGLSNNYNPSLRKLYWSMHVPVPRPLPSLTELMNATKRARRRL</sequence>
<accession>A0AAN8YJ23</accession>
<comment type="caution">
    <text evidence="1">The sequence shown here is derived from an EMBL/GenBank/DDBJ whole genome shotgun (WGS) entry which is preliminary data.</text>
</comment>
<name>A0AAN8YJ23_SOLBU</name>